<evidence type="ECO:0000313" key="2">
    <source>
        <dbReference type="Proteomes" id="UP000789423"/>
    </source>
</evidence>
<evidence type="ECO:0008006" key="3">
    <source>
        <dbReference type="Google" id="ProtNLM"/>
    </source>
</evidence>
<sequence length="60" mass="7202">MEKKKRADEEKDEEKTNGDEVEVIKEEDIKKTYKPVLYSYEVPQFSKTLIEAQKAWHEQN</sequence>
<protein>
    <recommendedName>
        <fullName evidence="3">YfhE-like protein</fullName>
    </recommendedName>
</protein>
<accession>A0ABN7ZXZ1</accession>
<dbReference type="Proteomes" id="UP000789423">
    <property type="component" value="Unassembled WGS sequence"/>
</dbReference>
<dbReference type="EMBL" id="CAKJTI010000016">
    <property type="protein sequence ID" value="CAG9613754.1"/>
    <property type="molecule type" value="Genomic_DNA"/>
</dbReference>
<reference evidence="1 2" key="1">
    <citation type="submission" date="2021-10" db="EMBL/GenBank/DDBJ databases">
        <authorList>
            <person name="Criscuolo A."/>
        </authorList>
    </citation>
    <scope>NUCLEOTIDE SEQUENCE [LARGE SCALE GENOMIC DNA]</scope>
    <source>
        <strain evidence="2">CIP 111899</strain>
    </source>
</reference>
<proteinExistence type="predicted"/>
<organism evidence="1 2">
    <name type="scientific">Bacillus rhizoplanae</name>
    <dbReference type="NCBI Taxonomy" id="2880966"/>
    <lineage>
        <taxon>Bacteria</taxon>
        <taxon>Bacillati</taxon>
        <taxon>Bacillota</taxon>
        <taxon>Bacilli</taxon>
        <taxon>Bacillales</taxon>
        <taxon>Bacillaceae</taxon>
        <taxon>Bacillus</taxon>
    </lineage>
</organism>
<evidence type="ECO:0000313" key="1">
    <source>
        <dbReference type="EMBL" id="CAG9613754.1"/>
    </source>
</evidence>
<name>A0ABN7ZXZ1_9BACI</name>
<dbReference type="RefSeq" id="WP_230575798.1">
    <property type="nucleotide sequence ID" value="NZ_CAKJTI010000016.1"/>
</dbReference>
<gene>
    <name evidence="1" type="ORF">BACCIP111899_02973</name>
</gene>
<comment type="caution">
    <text evidence="1">The sequence shown here is derived from an EMBL/GenBank/DDBJ whole genome shotgun (WGS) entry which is preliminary data.</text>
</comment>
<keyword evidence="2" id="KW-1185">Reference proteome</keyword>